<protein>
    <submittedName>
        <fullName evidence="1">Transposase, IS5 family</fullName>
    </submittedName>
</protein>
<evidence type="ECO:0000313" key="2">
    <source>
        <dbReference type="Proteomes" id="UP000199054"/>
    </source>
</evidence>
<evidence type="ECO:0000313" key="1">
    <source>
        <dbReference type="EMBL" id="SEN96853.1"/>
    </source>
</evidence>
<reference evidence="1 2" key="1">
    <citation type="submission" date="2016-10" db="EMBL/GenBank/DDBJ databases">
        <authorList>
            <person name="de Groot N.N."/>
        </authorList>
    </citation>
    <scope>NUCLEOTIDE SEQUENCE [LARGE SCALE GENOMIC DNA]</scope>
    <source>
        <strain evidence="1 2">DSM 8512</strain>
    </source>
</reference>
<dbReference type="PANTHER" id="PTHR33803:SF3">
    <property type="entry name" value="BLL1974 PROTEIN"/>
    <property type="match status" value="1"/>
</dbReference>
<sequence length="178" mass="20026">MVGLAKEAGIELRQSYARLAPRLAIQVGRYAHARQFKRMRRALRQFKGYAGRIRRDLRRHLQDIPQGPLRERVLDALWLVGRLLEQGPKSKDKLFSLHEPEVDCISKGKARVRYEFGTRVSLATTLDGGFMVGARSFPGNPYDGHTPAPALEQVAILTDTRPSLAVVDRAMAWAPPRS</sequence>
<gene>
    <name evidence="1" type="ORF">SAMN04489859_102518</name>
</gene>
<dbReference type="PANTHER" id="PTHR33803">
    <property type="entry name" value="IS1478 TRANSPOSASE"/>
    <property type="match status" value="1"/>
</dbReference>
<accession>A0A1H8KVE0</accession>
<name>A0A1H8KVE0_9RHOB</name>
<keyword evidence="2" id="KW-1185">Reference proteome</keyword>
<dbReference type="AlphaFoldDB" id="A0A1H8KVE0"/>
<dbReference type="EMBL" id="FODE01000025">
    <property type="protein sequence ID" value="SEN96853.1"/>
    <property type="molecule type" value="Genomic_DNA"/>
</dbReference>
<proteinExistence type="predicted"/>
<organism evidence="1 2">
    <name type="scientific">Paracoccus alcaliphilus</name>
    <dbReference type="NCBI Taxonomy" id="34002"/>
    <lineage>
        <taxon>Bacteria</taxon>
        <taxon>Pseudomonadati</taxon>
        <taxon>Pseudomonadota</taxon>
        <taxon>Alphaproteobacteria</taxon>
        <taxon>Rhodobacterales</taxon>
        <taxon>Paracoccaceae</taxon>
        <taxon>Paracoccus</taxon>
    </lineage>
</organism>
<dbReference type="STRING" id="34002.SAMN04489859_102518"/>
<dbReference type="Proteomes" id="UP000199054">
    <property type="component" value="Unassembled WGS sequence"/>
</dbReference>